<organism evidence="2 3">
    <name type="scientific">Solemya pervernicosa gill symbiont</name>
    <dbReference type="NCBI Taxonomy" id="642797"/>
    <lineage>
        <taxon>Bacteria</taxon>
        <taxon>Pseudomonadati</taxon>
        <taxon>Pseudomonadota</taxon>
        <taxon>Gammaproteobacteria</taxon>
        <taxon>sulfur-oxidizing symbionts</taxon>
    </lineage>
</organism>
<dbReference type="InterPro" id="IPR017926">
    <property type="entry name" value="GATASE"/>
</dbReference>
<dbReference type="InterPro" id="IPR029062">
    <property type="entry name" value="Class_I_gatase-like"/>
</dbReference>
<feature type="domain" description="Glutamine amidotransferase" evidence="1">
    <location>
        <begin position="53"/>
        <end position="201"/>
    </location>
</feature>
<dbReference type="PANTHER" id="PTHR42695:SF5">
    <property type="entry name" value="GLUTAMINE AMIDOTRANSFERASE YLR126C-RELATED"/>
    <property type="match status" value="1"/>
</dbReference>
<dbReference type="PANTHER" id="PTHR42695">
    <property type="entry name" value="GLUTAMINE AMIDOTRANSFERASE YLR126C-RELATED"/>
    <property type="match status" value="1"/>
</dbReference>
<reference evidence="2 3" key="1">
    <citation type="submission" date="2016-11" db="EMBL/GenBank/DDBJ databases">
        <title>Mixed transmission modes and dynamic genome evolution in an obligate animal-bacterial symbiosis.</title>
        <authorList>
            <person name="Russell S.L."/>
            <person name="Corbett-Detig R.B."/>
            <person name="Cavanaugh C.M."/>
        </authorList>
    </citation>
    <scope>NUCLEOTIDE SEQUENCE [LARGE SCALE GENOMIC DNA]</scope>
    <source>
        <strain evidence="2">Sveles-Q1</strain>
    </source>
</reference>
<evidence type="ECO:0000313" key="2">
    <source>
        <dbReference type="EMBL" id="OOZ39756.1"/>
    </source>
</evidence>
<accession>A0A1T2L498</accession>
<dbReference type="EMBL" id="MPRL01000042">
    <property type="protein sequence ID" value="OOZ39756.1"/>
    <property type="molecule type" value="Genomic_DNA"/>
</dbReference>
<keyword evidence="3" id="KW-1185">Reference proteome</keyword>
<dbReference type="Proteomes" id="UP000191110">
    <property type="component" value="Unassembled WGS sequence"/>
</dbReference>
<dbReference type="CDD" id="cd01741">
    <property type="entry name" value="GATase1_1"/>
    <property type="match status" value="1"/>
</dbReference>
<sequence length="239" mass="26186">MSSTRLIIKCGEKLTSLNATPGDYEDWIATGLGWSPDSYRVVSVYQDDELPPPEQFEAIVITGSGAMVTDRSKWIEESATWLRSAVELDTPILGICFGHQLLAYALGGLVADNPTGVEVGTVPIELKSAATRDELFSVMPPSFLAQLSHLQSVITLPEGATLLASSQMASVQAFSYRSRCWGIQFHPEFDQEIVSHFIAFNHQELSAQGEQVTALQNSTAPTPESFHLLGRFAEIIQKR</sequence>
<dbReference type="NCBIfam" id="NF006562">
    <property type="entry name" value="PRK09065.1"/>
    <property type="match status" value="1"/>
</dbReference>
<gene>
    <name evidence="2" type="ORF">BOW53_10295</name>
</gene>
<dbReference type="PROSITE" id="PS51273">
    <property type="entry name" value="GATASE_TYPE_1"/>
    <property type="match status" value="1"/>
</dbReference>
<dbReference type="InterPro" id="IPR044992">
    <property type="entry name" value="ChyE-like"/>
</dbReference>
<protein>
    <recommendedName>
        <fullName evidence="1">Glutamine amidotransferase domain-containing protein</fullName>
    </recommendedName>
</protein>
<dbReference type="Pfam" id="PF00117">
    <property type="entry name" value="GATase"/>
    <property type="match status" value="1"/>
</dbReference>
<evidence type="ECO:0000259" key="1">
    <source>
        <dbReference type="Pfam" id="PF00117"/>
    </source>
</evidence>
<dbReference type="GO" id="GO:0005829">
    <property type="term" value="C:cytosol"/>
    <property type="evidence" value="ECO:0007669"/>
    <property type="project" value="TreeGrafter"/>
</dbReference>
<comment type="caution">
    <text evidence="2">The sequence shown here is derived from an EMBL/GenBank/DDBJ whole genome shotgun (WGS) entry which is preliminary data.</text>
</comment>
<name>A0A1T2L498_9GAMM</name>
<dbReference type="Gene3D" id="3.40.50.880">
    <property type="match status" value="1"/>
</dbReference>
<dbReference type="AlphaFoldDB" id="A0A1T2L498"/>
<proteinExistence type="predicted"/>
<dbReference type="OrthoDB" id="9813383at2"/>
<dbReference type="RefSeq" id="WP_078483998.1">
    <property type="nucleotide sequence ID" value="NZ_MPRL01000042.1"/>
</dbReference>
<evidence type="ECO:0000313" key="3">
    <source>
        <dbReference type="Proteomes" id="UP000191110"/>
    </source>
</evidence>
<dbReference type="SUPFAM" id="SSF52317">
    <property type="entry name" value="Class I glutamine amidotransferase-like"/>
    <property type="match status" value="1"/>
</dbReference>